<dbReference type="RefSeq" id="WP_260793380.1">
    <property type="nucleotide sequence ID" value="NZ_CP093313.1"/>
</dbReference>
<dbReference type="KEGG" id="orp:MOP44_25465"/>
<gene>
    <name evidence="1" type="ORF">MOP44_25465</name>
</gene>
<proteinExistence type="predicted"/>
<evidence type="ECO:0000313" key="1">
    <source>
        <dbReference type="EMBL" id="UWZ83893.1"/>
    </source>
</evidence>
<organism evidence="1 2">
    <name type="scientific">Occallatibacter riparius</name>
    <dbReference type="NCBI Taxonomy" id="1002689"/>
    <lineage>
        <taxon>Bacteria</taxon>
        <taxon>Pseudomonadati</taxon>
        <taxon>Acidobacteriota</taxon>
        <taxon>Terriglobia</taxon>
        <taxon>Terriglobales</taxon>
        <taxon>Acidobacteriaceae</taxon>
        <taxon>Occallatibacter</taxon>
    </lineage>
</organism>
<evidence type="ECO:0000313" key="2">
    <source>
        <dbReference type="Proteomes" id="UP001059380"/>
    </source>
</evidence>
<dbReference type="EMBL" id="CP093313">
    <property type="protein sequence ID" value="UWZ83893.1"/>
    <property type="molecule type" value="Genomic_DNA"/>
</dbReference>
<name>A0A9J7BS72_9BACT</name>
<keyword evidence="2" id="KW-1185">Reference proteome</keyword>
<dbReference type="Proteomes" id="UP001059380">
    <property type="component" value="Chromosome"/>
</dbReference>
<reference evidence="1" key="1">
    <citation type="submission" date="2021-04" db="EMBL/GenBank/DDBJ databases">
        <title>Phylogenetic analysis of Acidobacteriaceae.</title>
        <authorList>
            <person name="Qiu L."/>
            <person name="Zhang Q."/>
        </authorList>
    </citation>
    <scope>NUCLEOTIDE SEQUENCE</scope>
    <source>
        <strain evidence="1">DSM 25168</strain>
    </source>
</reference>
<protein>
    <submittedName>
        <fullName evidence="1">Uncharacterized protein</fullName>
    </submittedName>
</protein>
<accession>A0A9J7BS72</accession>
<sequence length="109" mass="12091">MSAVLPAGNQAHYIESHNRSHNTDWMRIGVGASLLTGSLLLLTGKRKAGLLLTAAGTALAMLDNREVVAEWWQALPQHLQKAQHILDQTQQTIDDLTSKRDKIFEMFGK</sequence>
<dbReference type="AlphaFoldDB" id="A0A9J7BS72"/>